<evidence type="ECO:0000313" key="2">
    <source>
        <dbReference type="EMBL" id="BBX01548.1"/>
    </source>
</evidence>
<dbReference type="PROSITE" id="PS01097">
    <property type="entry name" value="HUPF_HYPC"/>
    <property type="match status" value="1"/>
</dbReference>
<dbReference type="GO" id="GO:0005506">
    <property type="term" value="F:iron ion binding"/>
    <property type="evidence" value="ECO:0007669"/>
    <property type="project" value="TreeGrafter"/>
</dbReference>
<dbReference type="EMBL" id="AP022560">
    <property type="protein sequence ID" value="BBX01548.1"/>
    <property type="molecule type" value="Genomic_DNA"/>
</dbReference>
<dbReference type="PRINTS" id="PR00445">
    <property type="entry name" value="HUPFHYPC"/>
</dbReference>
<organism evidence="2 3">
    <name type="scientific">Mycolicibacterium moriokaense</name>
    <dbReference type="NCBI Taxonomy" id="39691"/>
    <lineage>
        <taxon>Bacteria</taxon>
        <taxon>Bacillati</taxon>
        <taxon>Actinomycetota</taxon>
        <taxon>Actinomycetes</taxon>
        <taxon>Mycobacteriales</taxon>
        <taxon>Mycobacteriaceae</taxon>
        <taxon>Mycolicibacterium</taxon>
    </lineage>
</organism>
<dbReference type="SUPFAM" id="SSF159127">
    <property type="entry name" value="HupF/HypC-like"/>
    <property type="match status" value="1"/>
</dbReference>
<reference evidence="2 3" key="1">
    <citation type="journal article" date="2019" name="Emerg. Microbes Infect.">
        <title>Comprehensive subspecies identification of 175 nontuberculous mycobacteria species based on 7547 genomic profiles.</title>
        <authorList>
            <person name="Matsumoto Y."/>
            <person name="Kinjo T."/>
            <person name="Motooka D."/>
            <person name="Nabeya D."/>
            <person name="Jung N."/>
            <person name="Uechi K."/>
            <person name="Horii T."/>
            <person name="Iida T."/>
            <person name="Fujita J."/>
            <person name="Nakamura S."/>
        </authorList>
    </citation>
    <scope>NUCLEOTIDE SEQUENCE [LARGE SCALE GENOMIC DNA]</scope>
    <source>
        <strain evidence="2 3">JCM 6375</strain>
    </source>
</reference>
<name>A0AAD1M5R1_9MYCO</name>
<dbReference type="RefSeq" id="WP_083153380.1">
    <property type="nucleotide sequence ID" value="NZ_AP022560.1"/>
</dbReference>
<dbReference type="PANTHER" id="PTHR35177">
    <property type="entry name" value="HYDROGENASE MATURATION FACTOR HYBG"/>
    <property type="match status" value="1"/>
</dbReference>
<dbReference type="GO" id="GO:1902670">
    <property type="term" value="F:carbon dioxide binding"/>
    <property type="evidence" value="ECO:0007669"/>
    <property type="project" value="TreeGrafter"/>
</dbReference>
<sequence length="83" mass="8972">MCLGIPGRITEIWDEPDGGRFAKIAFGDQIKTACLAYLPDLAVGDYTIVHAGFALTRIDEASAMVTLETMRDYGVFGEQEAAS</sequence>
<evidence type="ECO:0000256" key="1">
    <source>
        <dbReference type="ARBA" id="ARBA00006018"/>
    </source>
</evidence>
<evidence type="ECO:0000313" key="3">
    <source>
        <dbReference type="Proteomes" id="UP000466681"/>
    </source>
</evidence>
<dbReference type="Gene3D" id="2.30.30.140">
    <property type="match status" value="1"/>
</dbReference>
<protein>
    <submittedName>
        <fullName evidence="2">Hydrogenase assembly protein HypC</fullName>
    </submittedName>
</protein>
<keyword evidence="3" id="KW-1185">Reference proteome</keyword>
<dbReference type="PANTHER" id="PTHR35177:SF2">
    <property type="entry name" value="HYDROGENASE MATURATION FACTOR HYBG"/>
    <property type="match status" value="1"/>
</dbReference>
<dbReference type="Proteomes" id="UP000466681">
    <property type="component" value="Chromosome"/>
</dbReference>
<comment type="similarity">
    <text evidence="1">Belongs to the HupF/HypC family.</text>
</comment>
<dbReference type="GO" id="GO:0051604">
    <property type="term" value="P:protein maturation"/>
    <property type="evidence" value="ECO:0007669"/>
    <property type="project" value="TreeGrafter"/>
</dbReference>
<dbReference type="Pfam" id="PF01455">
    <property type="entry name" value="HupF_HypC"/>
    <property type="match status" value="1"/>
</dbReference>
<proteinExistence type="inferred from homology"/>
<dbReference type="InterPro" id="IPR001109">
    <property type="entry name" value="Hydrogenase_HupF/HypC"/>
</dbReference>
<accession>A0AAD1M5R1</accession>
<dbReference type="AlphaFoldDB" id="A0AAD1M5R1"/>
<dbReference type="KEGG" id="mmor:MMOR_24840"/>
<dbReference type="InterPro" id="IPR019812">
    <property type="entry name" value="Hydgase_assmbl_chp_CS"/>
</dbReference>
<gene>
    <name evidence="2" type="primary">hypC_2</name>
    <name evidence="2" type="ORF">MMOR_24840</name>
</gene>
<dbReference type="NCBIfam" id="TIGR00074">
    <property type="entry name" value="hypC_hupF"/>
    <property type="match status" value="1"/>
</dbReference>